<evidence type="ECO:0000313" key="2">
    <source>
        <dbReference type="Proteomes" id="UP001379533"/>
    </source>
</evidence>
<gene>
    <name evidence="1" type="ORF">LZC95_50340</name>
</gene>
<dbReference type="EMBL" id="CP089982">
    <property type="protein sequence ID" value="WXA94606.1"/>
    <property type="molecule type" value="Genomic_DNA"/>
</dbReference>
<proteinExistence type="predicted"/>
<reference evidence="1 2" key="1">
    <citation type="submission" date="2021-12" db="EMBL/GenBank/DDBJ databases">
        <title>Discovery of the Pendulisporaceae a myxobacterial family with distinct sporulation behavior and unique specialized metabolism.</title>
        <authorList>
            <person name="Garcia R."/>
            <person name="Popoff A."/>
            <person name="Bader C.D."/>
            <person name="Loehr J."/>
            <person name="Walesch S."/>
            <person name="Walt C."/>
            <person name="Boldt J."/>
            <person name="Bunk B."/>
            <person name="Haeckl F.J.F.P.J."/>
            <person name="Gunesch A.P."/>
            <person name="Birkelbach J."/>
            <person name="Nuebel U."/>
            <person name="Pietschmann T."/>
            <person name="Bach T."/>
            <person name="Mueller R."/>
        </authorList>
    </citation>
    <scope>NUCLEOTIDE SEQUENCE [LARGE SCALE GENOMIC DNA]</scope>
    <source>
        <strain evidence="1 2">MSr12523</strain>
    </source>
</reference>
<keyword evidence="2" id="KW-1185">Reference proteome</keyword>
<evidence type="ECO:0000313" key="1">
    <source>
        <dbReference type="EMBL" id="WXA94606.1"/>
    </source>
</evidence>
<sequence length="113" mass="12520">MSNWATMTREQLNLFGLEVLSGVKWALTQVKTLDGTRRPCIDFKFPAGTSRRLVRAGLHCIAAAVELASPSHAGWGVLINEYHGHGRVYLELEGDTEIEIEQGVACLREAVER</sequence>
<organism evidence="1 2">
    <name type="scientific">Pendulispora brunnea</name>
    <dbReference type="NCBI Taxonomy" id="2905690"/>
    <lineage>
        <taxon>Bacteria</taxon>
        <taxon>Pseudomonadati</taxon>
        <taxon>Myxococcota</taxon>
        <taxon>Myxococcia</taxon>
        <taxon>Myxococcales</taxon>
        <taxon>Sorangiineae</taxon>
        <taxon>Pendulisporaceae</taxon>
        <taxon>Pendulispora</taxon>
    </lineage>
</organism>
<dbReference type="RefSeq" id="WP_394845216.1">
    <property type="nucleotide sequence ID" value="NZ_CP089982.1"/>
</dbReference>
<dbReference type="Proteomes" id="UP001379533">
    <property type="component" value="Chromosome"/>
</dbReference>
<accession>A0ABZ2K7E4</accession>
<protein>
    <submittedName>
        <fullName evidence="1">Uncharacterized protein</fullName>
    </submittedName>
</protein>
<name>A0ABZ2K7E4_9BACT</name>